<sequence length="157" mass="18373">MIVGDFHKWPEERWLFSERLAQHLDYLYACSFEAIEDGVYPVGEDGTYLVVKRTATMPFAEALPERHQRYLDIHYIVAGSETFGFARDHEKNQPVEVIPAMDDHIFFHTVEHEMALKLYPGQYVIFLPSDIHRPWCKSDETDFVRKALLKVPIGYLL</sequence>
<dbReference type="SUPFAM" id="SSF51197">
    <property type="entry name" value="Clavaminate synthase-like"/>
    <property type="match status" value="1"/>
</dbReference>
<dbReference type="Proteomes" id="UP001519344">
    <property type="component" value="Unassembled WGS sequence"/>
</dbReference>
<organism evidence="1 2">
    <name type="scientific">Paenibacillus aceris</name>
    <dbReference type="NCBI Taxonomy" id="869555"/>
    <lineage>
        <taxon>Bacteria</taxon>
        <taxon>Bacillati</taxon>
        <taxon>Bacillota</taxon>
        <taxon>Bacilli</taxon>
        <taxon>Bacillales</taxon>
        <taxon>Paenibacillaceae</taxon>
        <taxon>Paenibacillus</taxon>
    </lineage>
</organism>
<dbReference type="Pfam" id="PF04074">
    <property type="entry name" value="DUF386"/>
    <property type="match status" value="1"/>
</dbReference>
<dbReference type="RefSeq" id="WP_167066741.1">
    <property type="nucleotide sequence ID" value="NZ_JAAOZR010000046.1"/>
</dbReference>
<name>A0ABS4I804_9BACL</name>
<proteinExistence type="predicted"/>
<dbReference type="EMBL" id="JAGGKV010000023">
    <property type="protein sequence ID" value="MBP1966611.1"/>
    <property type="molecule type" value="Genomic_DNA"/>
</dbReference>
<dbReference type="PANTHER" id="PTHR34986">
    <property type="entry name" value="EVOLVED BETA-GALACTOSIDASE SUBUNIT BETA"/>
    <property type="match status" value="1"/>
</dbReference>
<keyword evidence="2" id="KW-1185">Reference proteome</keyword>
<dbReference type="InterPro" id="IPR037012">
    <property type="entry name" value="NanQ/TabA/YiaL_sf"/>
</dbReference>
<comment type="caution">
    <text evidence="1">The sequence shown here is derived from an EMBL/GenBank/DDBJ whole genome shotgun (WGS) entry which is preliminary data.</text>
</comment>
<reference evidence="1 2" key="1">
    <citation type="submission" date="2021-03" db="EMBL/GenBank/DDBJ databases">
        <title>Genomic Encyclopedia of Type Strains, Phase IV (KMG-IV): sequencing the most valuable type-strain genomes for metagenomic binning, comparative biology and taxonomic classification.</title>
        <authorList>
            <person name="Goeker M."/>
        </authorList>
    </citation>
    <scope>NUCLEOTIDE SEQUENCE [LARGE SCALE GENOMIC DNA]</scope>
    <source>
        <strain evidence="1 2">DSM 24950</strain>
    </source>
</reference>
<evidence type="ECO:0000313" key="2">
    <source>
        <dbReference type="Proteomes" id="UP001519344"/>
    </source>
</evidence>
<dbReference type="Gene3D" id="2.60.120.370">
    <property type="entry name" value="YhcH/YjgK/YiaL"/>
    <property type="match status" value="1"/>
</dbReference>
<dbReference type="InterPro" id="IPR004375">
    <property type="entry name" value="NanQ/TabA/YiaL"/>
</dbReference>
<gene>
    <name evidence="1" type="ORF">J2Z65_005871</name>
</gene>
<evidence type="ECO:0000313" key="1">
    <source>
        <dbReference type="EMBL" id="MBP1966611.1"/>
    </source>
</evidence>
<protein>
    <submittedName>
        <fullName evidence="1">YhcH/YjgK/YiaL family protein</fullName>
    </submittedName>
</protein>
<accession>A0ABS4I804</accession>
<dbReference type="NCBIfam" id="TIGR00022">
    <property type="entry name" value="YhcH/YjgK/YiaL family protein"/>
    <property type="match status" value="1"/>
</dbReference>
<dbReference type="PANTHER" id="PTHR34986:SF1">
    <property type="entry name" value="PROTEIN YIAL"/>
    <property type="match status" value="1"/>
</dbReference>